<sequence length="101" mass="11029">ILVGSNKGNLPYGETIIRAVQLESCQALHVPASSAQPIQPISSVPPGSSSSKRKSDFHRDNQKGKRGENDRRSECLVAQGQNSKCPKCGRYHPGDCHFTQR</sequence>
<dbReference type="EMBL" id="CACSLK010009510">
    <property type="protein sequence ID" value="CAA0811768.1"/>
    <property type="molecule type" value="Genomic_DNA"/>
</dbReference>
<accession>A0A9N7R4N4</accession>
<feature type="non-terminal residue" evidence="2">
    <location>
        <position position="101"/>
    </location>
</feature>
<reference evidence="2" key="1">
    <citation type="submission" date="2019-12" db="EMBL/GenBank/DDBJ databases">
        <authorList>
            <person name="Scholes J."/>
        </authorList>
    </citation>
    <scope>NUCLEOTIDE SEQUENCE</scope>
</reference>
<protein>
    <submittedName>
        <fullName evidence="2">Uncharacterized protein</fullName>
    </submittedName>
</protein>
<feature type="compositionally biased region" description="Basic and acidic residues" evidence="1">
    <location>
        <begin position="53"/>
        <end position="74"/>
    </location>
</feature>
<evidence type="ECO:0000313" key="3">
    <source>
        <dbReference type="Proteomes" id="UP001153555"/>
    </source>
</evidence>
<feature type="compositionally biased region" description="Low complexity" evidence="1">
    <location>
        <begin position="31"/>
        <end position="50"/>
    </location>
</feature>
<proteinExistence type="predicted"/>
<keyword evidence="3" id="KW-1185">Reference proteome</keyword>
<gene>
    <name evidence="2" type="ORF">SHERM_12658</name>
</gene>
<feature type="region of interest" description="Disordered" evidence="1">
    <location>
        <begin position="31"/>
        <end position="93"/>
    </location>
</feature>
<evidence type="ECO:0000313" key="2">
    <source>
        <dbReference type="EMBL" id="CAA0811768.1"/>
    </source>
</evidence>
<feature type="non-terminal residue" evidence="2">
    <location>
        <position position="1"/>
    </location>
</feature>
<evidence type="ECO:0000256" key="1">
    <source>
        <dbReference type="SAM" id="MobiDB-lite"/>
    </source>
</evidence>
<organism evidence="2 3">
    <name type="scientific">Striga hermonthica</name>
    <name type="common">Purple witchweed</name>
    <name type="synonym">Buchnera hermonthica</name>
    <dbReference type="NCBI Taxonomy" id="68872"/>
    <lineage>
        <taxon>Eukaryota</taxon>
        <taxon>Viridiplantae</taxon>
        <taxon>Streptophyta</taxon>
        <taxon>Embryophyta</taxon>
        <taxon>Tracheophyta</taxon>
        <taxon>Spermatophyta</taxon>
        <taxon>Magnoliopsida</taxon>
        <taxon>eudicotyledons</taxon>
        <taxon>Gunneridae</taxon>
        <taxon>Pentapetalae</taxon>
        <taxon>asterids</taxon>
        <taxon>lamiids</taxon>
        <taxon>Lamiales</taxon>
        <taxon>Orobanchaceae</taxon>
        <taxon>Buchnereae</taxon>
        <taxon>Striga</taxon>
    </lineage>
</organism>
<dbReference type="AlphaFoldDB" id="A0A9N7R4N4"/>
<name>A0A9N7R4N4_STRHE</name>
<comment type="caution">
    <text evidence="2">The sequence shown here is derived from an EMBL/GenBank/DDBJ whole genome shotgun (WGS) entry which is preliminary data.</text>
</comment>
<dbReference type="Proteomes" id="UP001153555">
    <property type="component" value="Unassembled WGS sequence"/>
</dbReference>